<accession>A0A6A4I056</accession>
<dbReference type="AlphaFoldDB" id="A0A6A4I056"/>
<sequence length="145" mass="16152">MLDNFNSFANISLLYPAKSTTKVHMALNNDALLVAALAYASGISDKEMTEQELSDELFSEMAVLVGESGTNKAIPEHAHTSRQPRPLRSARPDLRNIGDDKLVQWTCFTLQDLEELVKALKIPDPFITEQRDNFSALKILTICCN</sequence>
<dbReference type="EMBL" id="ML769422">
    <property type="protein sequence ID" value="KAE9403711.1"/>
    <property type="molecule type" value="Genomic_DNA"/>
</dbReference>
<protein>
    <submittedName>
        <fullName evidence="1">Uncharacterized protein</fullName>
    </submittedName>
</protein>
<evidence type="ECO:0000313" key="2">
    <source>
        <dbReference type="Proteomes" id="UP000799118"/>
    </source>
</evidence>
<name>A0A6A4I056_9AGAR</name>
<keyword evidence="2" id="KW-1185">Reference proteome</keyword>
<evidence type="ECO:0000313" key="1">
    <source>
        <dbReference type="EMBL" id="KAE9403711.1"/>
    </source>
</evidence>
<reference evidence="1" key="1">
    <citation type="journal article" date="2019" name="Environ. Microbiol.">
        <title>Fungal ecological strategies reflected in gene transcription - a case study of two litter decomposers.</title>
        <authorList>
            <person name="Barbi F."/>
            <person name="Kohler A."/>
            <person name="Barry K."/>
            <person name="Baskaran P."/>
            <person name="Daum C."/>
            <person name="Fauchery L."/>
            <person name="Ihrmark K."/>
            <person name="Kuo A."/>
            <person name="LaButti K."/>
            <person name="Lipzen A."/>
            <person name="Morin E."/>
            <person name="Grigoriev I.V."/>
            <person name="Henrissat B."/>
            <person name="Lindahl B."/>
            <person name="Martin F."/>
        </authorList>
    </citation>
    <scope>NUCLEOTIDE SEQUENCE</scope>
    <source>
        <strain evidence="1">JB14</strain>
    </source>
</reference>
<organism evidence="1 2">
    <name type="scientific">Gymnopus androsaceus JB14</name>
    <dbReference type="NCBI Taxonomy" id="1447944"/>
    <lineage>
        <taxon>Eukaryota</taxon>
        <taxon>Fungi</taxon>
        <taxon>Dikarya</taxon>
        <taxon>Basidiomycota</taxon>
        <taxon>Agaricomycotina</taxon>
        <taxon>Agaricomycetes</taxon>
        <taxon>Agaricomycetidae</taxon>
        <taxon>Agaricales</taxon>
        <taxon>Marasmiineae</taxon>
        <taxon>Omphalotaceae</taxon>
        <taxon>Gymnopus</taxon>
    </lineage>
</organism>
<gene>
    <name evidence="1" type="ORF">BT96DRAFT_936151</name>
</gene>
<proteinExistence type="predicted"/>
<dbReference type="Proteomes" id="UP000799118">
    <property type="component" value="Unassembled WGS sequence"/>
</dbReference>